<dbReference type="InterPro" id="IPR002401">
    <property type="entry name" value="Cyt_P450_E_grp-I"/>
</dbReference>
<keyword evidence="8 11" id="KW-0503">Monooxygenase</keyword>
<dbReference type="Pfam" id="PF00067">
    <property type="entry name" value="p450"/>
    <property type="match status" value="1"/>
</dbReference>
<dbReference type="InterPro" id="IPR051103">
    <property type="entry name" value="Plant_metabolite_P450s"/>
</dbReference>
<proteinExistence type="inferred from homology"/>
<keyword evidence="3" id="KW-0812">Transmembrane</keyword>
<dbReference type="PANTHER" id="PTHR24298">
    <property type="entry name" value="FLAVONOID 3'-MONOOXYGENASE-RELATED"/>
    <property type="match status" value="1"/>
</dbReference>
<evidence type="ECO:0000256" key="10">
    <source>
        <dbReference type="PIRSR" id="PIRSR602401-1"/>
    </source>
</evidence>
<evidence type="ECO:0000256" key="7">
    <source>
        <dbReference type="ARBA" id="ARBA00023004"/>
    </source>
</evidence>
<dbReference type="InterPro" id="IPR017972">
    <property type="entry name" value="Cyt_P450_CS"/>
</dbReference>
<dbReference type="AlphaFoldDB" id="A0A2T8JBR6"/>
<dbReference type="GO" id="GO:0016709">
    <property type="term" value="F:oxidoreductase activity, acting on paired donors, with incorporation or reduction of molecular oxygen, NAD(P)H as one donor, and incorporation of one atom of oxygen"/>
    <property type="evidence" value="ECO:0007669"/>
    <property type="project" value="TreeGrafter"/>
</dbReference>
<dbReference type="PROSITE" id="PS00086">
    <property type="entry name" value="CYTOCHROME_P450"/>
    <property type="match status" value="1"/>
</dbReference>
<evidence type="ECO:0000256" key="3">
    <source>
        <dbReference type="ARBA" id="ARBA00022692"/>
    </source>
</evidence>
<accession>A0A2T8JBR6</accession>
<evidence type="ECO:0000256" key="6">
    <source>
        <dbReference type="ARBA" id="ARBA00023002"/>
    </source>
</evidence>
<evidence type="ECO:0000256" key="8">
    <source>
        <dbReference type="ARBA" id="ARBA00023033"/>
    </source>
</evidence>
<dbReference type="FunFam" id="1.10.630.10:FF:000012">
    <property type="entry name" value="Cytochrome P450 family protein"/>
    <property type="match status" value="1"/>
</dbReference>
<organism evidence="12">
    <name type="scientific">Panicum hallii</name>
    <dbReference type="NCBI Taxonomy" id="206008"/>
    <lineage>
        <taxon>Eukaryota</taxon>
        <taxon>Viridiplantae</taxon>
        <taxon>Streptophyta</taxon>
        <taxon>Embryophyta</taxon>
        <taxon>Tracheophyta</taxon>
        <taxon>Spermatophyta</taxon>
        <taxon>Magnoliopsida</taxon>
        <taxon>Liliopsida</taxon>
        <taxon>Poales</taxon>
        <taxon>Poaceae</taxon>
        <taxon>PACMAD clade</taxon>
        <taxon>Panicoideae</taxon>
        <taxon>Panicodae</taxon>
        <taxon>Paniceae</taxon>
        <taxon>Panicinae</taxon>
        <taxon>Panicum</taxon>
        <taxon>Panicum sect. Panicum</taxon>
    </lineage>
</organism>
<dbReference type="GO" id="GO:0005506">
    <property type="term" value="F:iron ion binding"/>
    <property type="evidence" value="ECO:0007669"/>
    <property type="project" value="InterPro"/>
</dbReference>
<dbReference type="PANTHER" id="PTHR24298:SF54">
    <property type="entry name" value="CYTOCHROME P450 LIKE PROTEIN"/>
    <property type="match status" value="1"/>
</dbReference>
<keyword evidence="6 11" id="KW-0560">Oxidoreductase</keyword>
<gene>
    <name evidence="12" type="ORF">PAHAL_4G042200</name>
</gene>
<evidence type="ECO:0000256" key="2">
    <source>
        <dbReference type="ARBA" id="ARBA00022617"/>
    </source>
</evidence>
<dbReference type="InterPro" id="IPR036396">
    <property type="entry name" value="Cyt_P450_sf"/>
</dbReference>
<sequence length="618" mass="68315">MAPFLMVDGAHLRRHGTSPPSSLLRYIAPRHPLSPTAIAHSLSSAGAVYTPTLTAGSSLAAAVVAASSSHQLERERERVKKKRWPELARGETTVDRETMDVNDVLLVVLAVALAAMWWRRCSKTGGVDGLPPGPPGWPVVGNLFQVILQRRPFMYVVRDLREKYGPIFTMRMGQRTLIVVTSADLIHEALVKQGPMFASRPEDSPTRLLFSVGKCTVNSAPYGPLWRALRRNFVAEIVSPHRVKAFSWIREWAVNAHLRRLRAEFAATGAVRMMANCRLTICSILICICFGAKIPDDLIREIEEVLKDVMMMTMPKLPDFLPLLTPLFRKQLTEARHLRRRQLDCLVPLVRARREFLRDGAKKAAAAGVEMMSGPGEAYVDSLFDLEPPGRGKRLGEEELVTLCSEVMSAGTDTSATALEWAMMHLVLDPAAQERLYDEVVGKVGKTARITEADVEAMPYLQAVVKETFRRHPPSHFVLSHAATRDTELGGYRVPADASVEFYTAWVTENPATWPDPGAWRPERFLEGGEGFDTDITGTRALRMMPFGAGRRICPAATLGVLHIQLMLANMVREFRWVPPAGEGPPDPTETFAFTVVMKNSLRAAIVERASAAAAASA</sequence>
<evidence type="ECO:0000256" key="1">
    <source>
        <dbReference type="ARBA" id="ARBA00004167"/>
    </source>
</evidence>
<dbReference type="Gramene" id="PVH47348">
    <property type="protein sequence ID" value="PVH47348"/>
    <property type="gene ID" value="PAHAL_4G042200"/>
</dbReference>
<comment type="similarity">
    <text evidence="11">Belongs to the cytochrome P450 family.</text>
</comment>
<evidence type="ECO:0000256" key="11">
    <source>
        <dbReference type="RuleBase" id="RU000461"/>
    </source>
</evidence>
<dbReference type="Proteomes" id="UP000243499">
    <property type="component" value="Chromosome 4"/>
</dbReference>
<dbReference type="SUPFAM" id="SSF48264">
    <property type="entry name" value="Cytochrome P450"/>
    <property type="match status" value="1"/>
</dbReference>
<evidence type="ECO:0008006" key="13">
    <source>
        <dbReference type="Google" id="ProtNLM"/>
    </source>
</evidence>
<evidence type="ECO:0000256" key="9">
    <source>
        <dbReference type="ARBA" id="ARBA00023136"/>
    </source>
</evidence>
<evidence type="ECO:0000313" key="12">
    <source>
        <dbReference type="EMBL" id="PVH47348.1"/>
    </source>
</evidence>
<comment type="cofactor">
    <cofactor evidence="10">
        <name>heme</name>
        <dbReference type="ChEBI" id="CHEBI:30413"/>
    </cofactor>
</comment>
<keyword evidence="7 10" id="KW-0408">Iron</keyword>
<dbReference type="CDD" id="cd11075">
    <property type="entry name" value="CYP77_89"/>
    <property type="match status" value="1"/>
</dbReference>
<name>A0A2T8JBR6_9POAL</name>
<dbReference type="PRINTS" id="PR00463">
    <property type="entry name" value="EP450I"/>
</dbReference>
<keyword evidence="4 10" id="KW-0479">Metal-binding</keyword>
<dbReference type="EMBL" id="CM008049">
    <property type="protein sequence ID" value="PVH47348.1"/>
    <property type="molecule type" value="Genomic_DNA"/>
</dbReference>
<evidence type="ECO:0000256" key="5">
    <source>
        <dbReference type="ARBA" id="ARBA00022989"/>
    </source>
</evidence>
<dbReference type="GO" id="GO:0020037">
    <property type="term" value="F:heme binding"/>
    <property type="evidence" value="ECO:0007669"/>
    <property type="project" value="InterPro"/>
</dbReference>
<comment type="subcellular location">
    <subcellularLocation>
        <location evidence="1">Membrane</location>
        <topology evidence="1">Single-pass membrane protein</topology>
    </subcellularLocation>
</comment>
<keyword evidence="2 10" id="KW-0349">Heme</keyword>
<protein>
    <recommendedName>
        <fullName evidence="13">Cytochrome P450 77A3</fullName>
    </recommendedName>
</protein>
<feature type="binding site" description="axial binding residue" evidence="10">
    <location>
        <position position="554"/>
    </location>
    <ligand>
        <name>heme</name>
        <dbReference type="ChEBI" id="CHEBI:30413"/>
    </ligand>
    <ligandPart>
        <name>Fe</name>
        <dbReference type="ChEBI" id="CHEBI:18248"/>
    </ligandPart>
</feature>
<dbReference type="GO" id="GO:0016020">
    <property type="term" value="C:membrane"/>
    <property type="evidence" value="ECO:0007669"/>
    <property type="project" value="UniProtKB-SubCell"/>
</dbReference>
<keyword evidence="5" id="KW-1133">Transmembrane helix</keyword>
<reference evidence="12" key="1">
    <citation type="submission" date="2018-04" db="EMBL/GenBank/DDBJ databases">
        <title>WGS assembly of Panicum hallii.</title>
        <authorList>
            <person name="Lovell J."/>
            <person name="Jenkins J."/>
            <person name="Lowry D."/>
            <person name="Mamidi S."/>
            <person name="Sreedasyam A."/>
            <person name="Weng X."/>
            <person name="Barry K."/>
            <person name="Bonette J."/>
            <person name="Campitelli B."/>
            <person name="Daum C."/>
            <person name="Gordon S."/>
            <person name="Gould B."/>
            <person name="Lipzen A."/>
            <person name="Macqueen A."/>
            <person name="Palacio-Mejia J."/>
            <person name="Plott C."/>
            <person name="Shakirov E."/>
            <person name="Shu S."/>
            <person name="Yoshinaga Y."/>
            <person name="Zane M."/>
            <person name="Rokhsar D."/>
            <person name="Grimwood J."/>
            <person name="Schmutz J."/>
            <person name="Juenger T."/>
        </authorList>
    </citation>
    <scope>NUCLEOTIDE SEQUENCE [LARGE SCALE GENOMIC DNA]</scope>
    <source>
        <strain evidence="12">FIL2</strain>
    </source>
</reference>
<dbReference type="PRINTS" id="PR00385">
    <property type="entry name" value="P450"/>
</dbReference>
<keyword evidence="9" id="KW-0472">Membrane</keyword>
<dbReference type="InterPro" id="IPR001128">
    <property type="entry name" value="Cyt_P450"/>
</dbReference>
<evidence type="ECO:0000256" key="4">
    <source>
        <dbReference type="ARBA" id="ARBA00022723"/>
    </source>
</evidence>
<dbReference type="Gene3D" id="1.10.630.10">
    <property type="entry name" value="Cytochrome P450"/>
    <property type="match status" value="1"/>
</dbReference>